<dbReference type="STRING" id="458.Lrub_0723"/>
<proteinExistence type="predicted"/>
<feature type="compositionally biased region" description="Polar residues" evidence="1">
    <location>
        <begin position="144"/>
        <end position="159"/>
    </location>
</feature>
<evidence type="ECO:0000256" key="1">
    <source>
        <dbReference type="SAM" id="MobiDB-lite"/>
    </source>
</evidence>
<dbReference type="AlphaFoldDB" id="A0A0W0XVE2"/>
<evidence type="ECO:0000313" key="2">
    <source>
        <dbReference type="EMBL" id="KTD48372.1"/>
    </source>
</evidence>
<comment type="caution">
    <text evidence="2">The sequence shown here is derived from an EMBL/GenBank/DDBJ whole genome shotgun (WGS) entry which is preliminary data.</text>
</comment>
<protein>
    <submittedName>
        <fullName evidence="2">Uncharacterized protein</fullName>
    </submittedName>
</protein>
<dbReference type="PATRIC" id="fig|458.5.peg.750"/>
<dbReference type="Proteomes" id="UP000054608">
    <property type="component" value="Unassembled WGS sequence"/>
</dbReference>
<reference evidence="2 3" key="1">
    <citation type="submission" date="2015-11" db="EMBL/GenBank/DDBJ databases">
        <title>Genomic analysis of 38 Legionella species identifies large and diverse effector repertoires.</title>
        <authorList>
            <person name="Burstein D."/>
            <person name="Amaro F."/>
            <person name="Zusman T."/>
            <person name="Lifshitz Z."/>
            <person name="Cohen O."/>
            <person name="Gilbert J.A."/>
            <person name="Pupko T."/>
            <person name="Shuman H.A."/>
            <person name="Segal G."/>
        </authorList>
    </citation>
    <scope>NUCLEOTIDE SEQUENCE [LARGE SCALE GENOMIC DNA]</scope>
    <source>
        <strain evidence="2 3">WA-270A-C2</strain>
    </source>
</reference>
<name>A0A0W0XVE2_9GAMM</name>
<accession>A0A0W0XVE2</accession>
<evidence type="ECO:0000313" key="3">
    <source>
        <dbReference type="Proteomes" id="UP000054608"/>
    </source>
</evidence>
<feature type="region of interest" description="Disordered" evidence="1">
    <location>
        <begin position="137"/>
        <end position="159"/>
    </location>
</feature>
<organism evidence="2 3">
    <name type="scientific">Legionella rubrilucens</name>
    <dbReference type="NCBI Taxonomy" id="458"/>
    <lineage>
        <taxon>Bacteria</taxon>
        <taxon>Pseudomonadati</taxon>
        <taxon>Pseudomonadota</taxon>
        <taxon>Gammaproteobacteria</taxon>
        <taxon>Legionellales</taxon>
        <taxon>Legionellaceae</taxon>
        <taxon>Legionella</taxon>
    </lineage>
</organism>
<dbReference type="EMBL" id="LNYT01000007">
    <property type="protein sequence ID" value="KTD48372.1"/>
    <property type="molecule type" value="Genomic_DNA"/>
</dbReference>
<gene>
    <name evidence="2" type="ORF">Lrub_0723</name>
</gene>
<keyword evidence="3" id="KW-1185">Reference proteome</keyword>
<sequence>MCIWEVNQEWGAIDMSRIRTIKPEFWVSEQMICCSHLTRLLFIGMWSFADDNGIHPKSYVSIKAEVFPADNLTIDTIKSCIDELVKNKLIREYVVEDKWYWFITGWKKHQRIEKPTYRHPLPQSELKKIEDTSTTIPRVIDNPSGITNGSLDESSTTECNGKEGIGKETNICEVKTSPLDVADSSLLANTQDIFHHWQDVMNSPNAKLDGKRKKTIQKALKNYSVEEVKLAIVGCANTPYNMGENDKGQKYADIGLILRDADHIERFINNAKKYSTWHGVQSTDDLMAGVI</sequence>